<proteinExistence type="predicted"/>
<organism evidence="1">
    <name type="scientific">Arundo donax</name>
    <name type="common">Giant reed</name>
    <name type="synonym">Donax arundinaceus</name>
    <dbReference type="NCBI Taxonomy" id="35708"/>
    <lineage>
        <taxon>Eukaryota</taxon>
        <taxon>Viridiplantae</taxon>
        <taxon>Streptophyta</taxon>
        <taxon>Embryophyta</taxon>
        <taxon>Tracheophyta</taxon>
        <taxon>Spermatophyta</taxon>
        <taxon>Magnoliopsida</taxon>
        <taxon>Liliopsida</taxon>
        <taxon>Poales</taxon>
        <taxon>Poaceae</taxon>
        <taxon>PACMAD clade</taxon>
        <taxon>Arundinoideae</taxon>
        <taxon>Arundineae</taxon>
        <taxon>Arundo</taxon>
    </lineage>
</organism>
<reference evidence="1" key="1">
    <citation type="submission" date="2014-09" db="EMBL/GenBank/DDBJ databases">
        <authorList>
            <person name="Magalhaes I.L.F."/>
            <person name="Oliveira U."/>
            <person name="Santos F.R."/>
            <person name="Vidigal T.H.D.A."/>
            <person name="Brescovit A.D."/>
            <person name="Santos A.J."/>
        </authorList>
    </citation>
    <scope>NUCLEOTIDE SEQUENCE</scope>
    <source>
        <tissue evidence="1">Shoot tissue taken approximately 20 cm above the soil surface</tissue>
    </source>
</reference>
<dbReference type="EMBL" id="GBRH01260597">
    <property type="protein sequence ID" value="JAD37298.1"/>
    <property type="molecule type" value="Transcribed_RNA"/>
</dbReference>
<dbReference type="AlphaFoldDB" id="A0A0A8ZHY6"/>
<accession>A0A0A8ZHY6</accession>
<protein>
    <submittedName>
        <fullName evidence="1">Uncharacterized protein</fullName>
    </submittedName>
</protein>
<sequence length="28" mass="3322">MDANIRDLGDLLRIRLEADSSVRVWDYE</sequence>
<name>A0A0A8ZHY6_ARUDO</name>
<evidence type="ECO:0000313" key="1">
    <source>
        <dbReference type="EMBL" id="JAD37298.1"/>
    </source>
</evidence>
<reference evidence="1" key="2">
    <citation type="journal article" date="2015" name="Data Brief">
        <title>Shoot transcriptome of the giant reed, Arundo donax.</title>
        <authorList>
            <person name="Barrero R.A."/>
            <person name="Guerrero F.D."/>
            <person name="Moolhuijzen P."/>
            <person name="Goolsby J.A."/>
            <person name="Tidwell J."/>
            <person name="Bellgard S.E."/>
            <person name="Bellgard M.I."/>
        </authorList>
    </citation>
    <scope>NUCLEOTIDE SEQUENCE</scope>
    <source>
        <tissue evidence="1">Shoot tissue taken approximately 20 cm above the soil surface</tissue>
    </source>
</reference>